<gene>
    <name evidence="1" type="ORF">N8T08_004263</name>
</gene>
<keyword evidence="2" id="KW-1185">Reference proteome</keyword>
<evidence type="ECO:0000313" key="2">
    <source>
        <dbReference type="Proteomes" id="UP001177260"/>
    </source>
</evidence>
<evidence type="ECO:0000313" key="1">
    <source>
        <dbReference type="EMBL" id="KAK1145388.1"/>
    </source>
</evidence>
<proteinExistence type="predicted"/>
<name>A0ACC3B4N9_9EURO</name>
<comment type="caution">
    <text evidence="1">The sequence shown here is derived from an EMBL/GenBank/DDBJ whole genome shotgun (WGS) entry which is preliminary data.</text>
</comment>
<dbReference type="EMBL" id="JAOPJF010000024">
    <property type="protein sequence ID" value="KAK1145388.1"/>
    <property type="molecule type" value="Genomic_DNA"/>
</dbReference>
<organism evidence="1 2">
    <name type="scientific">Aspergillus melleus</name>
    <dbReference type="NCBI Taxonomy" id="138277"/>
    <lineage>
        <taxon>Eukaryota</taxon>
        <taxon>Fungi</taxon>
        <taxon>Dikarya</taxon>
        <taxon>Ascomycota</taxon>
        <taxon>Pezizomycotina</taxon>
        <taxon>Eurotiomycetes</taxon>
        <taxon>Eurotiomycetidae</taxon>
        <taxon>Eurotiales</taxon>
        <taxon>Aspergillaceae</taxon>
        <taxon>Aspergillus</taxon>
        <taxon>Aspergillus subgen. Circumdati</taxon>
    </lineage>
</organism>
<accession>A0ACC3B4N9</accession>
<reference evidence="1 2" key="1">
    <citation type="journal article" date="2023" name="ACS Omega">
        <title>Identification of the Neoaspergillic Acid Biosynthesis Gene Cluster by Establishing an In Vitro CRISPR-Ribonucleoprotein Genetic System in Aspergillus melleus.</title>
        <authorList>
            <person name="Yuan B."/>
            <person name="Grau M.F."/>
            <person name="Murata R.M."/>
            <person name="Torok T."/>
            <person name="Venkateswaran K."/>
            <person name="Stajich J.E."/>
            <person name="Wang C.C.C."/>
        </authorList>
    </citation>
    <scope>NUCLEOTIDE SEQUENCE [LARGE SCALE GENOMIC DNA]</scope>
    <source>
        <strain evidence="1 2">IMV 1140</strain>
    </source>
</reference>
<sequence>MAKSTLTITARAPSTTAFLLFALVATSITPSHALSVLLERAADTCPKSYSRCENAGLPDSFCCPSSSTCVSLDGGSSAICCPKGQSCEYIQPITCDVQLQNAKLHQTNAIKTTRLDDDLPKCGDSCCPFGYKCKGGEMCEMDTDAQSSSATKTSTATPTTTSASSKQSATSDSDPSSTSDSAVPTVVSPTSPKASSSLSSNSNPNSTAVAVAATCPSYPSKAVLAGFFPGAIFGAVLAALGMILFRRWQQRQLPVSEKVAQHTQRSSNGTLIGISSPIPTEDTSYRTDFLLRRSRSSKRSSEGARSVLQRTGTRVKSLFGSTPKITVQPPPSDDVPQVPQVPPMPAPPPLPVTPPRQVRPPRLPSTESIRVYTPPGVFANTGVLKPDPYPPFRPDTTFTDMIDRVGFKDKKGDPSYRVTAGSQDSPTKRRP</sequence>
<dbReference type="Proteomes" id="UP001177260">
    <property type="component" value="Unassembled WGS sequence"/>
</dbReference>
<protein>
    <submittedName>
        <fullName evidence="1">Uncharacterized protein</fullName>
    </submittedName>
</protein>